<dbReference type="InterPro" id="IPR045325">
    <property type="entry name" value="TMEM70/TMEM186/TMEM223"/>
</dbReference>
<name>A0A137NPK5_CONC2</name>
<dbReference type="OrthoDB" id="5386199at2759"/>
<keyword evidence="3" id="KW-1185">Reference proteome</keyword>
<feature type="transmembrane region" description="Helical" evidence="1">
    <location>
        <begin position="102"/>
        <end position="125"/>
    </location>
</feature>
<dbReference type="PANTHER" id="PTHR13281">
    <property type="entry name" value="TRANSMEMBRANE PROTEIN 70, MITOCHONDRIAL"/>
    <property type="match status" value="1"/>
</dbReference>
<accession>A0A137NPK5</accession>
<reference evidence="2 3" key="1">
    <citation type="journal article" date="2015" name="Genome Biol. Evol.">
        <title>Phylogenomic analyses indicate that early fungi evolved digesting cell walls of algal ancestors of land plants.</title>
        <authorList>
            <person name="Chang Y."/>
            <person name="Wang S."/>
            <person name="Sekimoto S."/>
            <person name="Aerts A.L."/>
            <person name="Choi C."/>
            <person name="Clum A."/>
            <person name="LaButti K.M."/>
            <person name="Lindquist E.A."/>
            <person name="Yee Ngan C."/>
            <person name="Ohm R.A."/>
            <person name="Salamov A.A."/>
            <person name="Grigoriev I.V."/>
            <person name="Spatafora J.W."/>
            <person name="Berbee M.L."/>
        </authorList>
    </citation>
    <scope>NUCLEOTIDE SEQUENCE [LARGE SCALE GENOMIC DNA]</scope>
    <source>
        <strain evidence="2 3">NRRL 28638</strain>
    </source>
</reference>
<dbReference type="GO" id="GO:0031966">
    <property type="term" value="C:mitochondrial membrane"/>
    <property type="evidence" value="ECO:0007669"/>
    <property type="project" value="TreeGrafter"/>
</dbReference>
<keyword evidence="1" id="KW-0812">Transmembrane</keyword>
<organism evidence="2 3">
    <name type="scientific">Conidiobolus coronatus (strain ATCC 28846 / CBS 209.66 / NRRL 28638)</name>
    <name type="common">Delacroixia coronata</name>
    <dbReference type="NCBI Taxonomy" id="796925"/>
    <lineage>
        <taxon>Eukaryota</taxon>
        <taxon>Fungi</taxon>
        <taxon>Fungi incertae sedis</taxon>
        <taxon>Zoopagomycota</taxon>
        <taxon>Entomophthoromycotina</taxon>
        <taxon>Entomophthoromycetes</taxon>
        <taxon>Entomophthorales</taxon>
        <taxon>Ancylistaceae</taxon>
        <taxon>Conidiobolus</taxon>
    </lineage>
</organism>
<dbReference type="EMBL" id="KQ965290">
    <property type="protein sequence ID" value="KXN64666.1"/>
    <property type="molecule type" value="Genomic_DNA"/>
</dbReference>
<sequence length="233" mass="25644">MSLTLRILNRNATSVLFRQSAIKLGKNAFVISSPKLVSKISQYSTKPSVEQTNLKTIYEGPLTKTAKYLKVFSISSLVLTCSVAPLIFFIDAGLSTVVRTILFGAALGTSSVSTALIHWCIFPYVTKIQVDPSTLETKEKTNEPIPTQRQEVGQNTKFTFETLSLFGGVKSHQVLTSQLETSSRLFTTHKLKGANGKMFYIHPNSIQEVPELNQLDLHSTGKFEALKAANSTL</sequence>
<dbReference type="STRING" id="796925.A0A137NPK5"/>
<dbReference type="GO" id="GO:0033615">
    <property type="term" value="P:mitochondrial proton-transporting ATP synthase complex assembly"/>
    <property type="evidence" value="ECO:0007669"/>
    <property type="project" value="TreeGrafter"/>
</dbReference>
<dbReference type="Pfam" id="PF06979">
    <property type="entry name" value="TMEM70"/>
    <property type="match status" value="1"/>
</dbReference>
<dbReference type="OMA" id="RIFTSWM"/>
<evidence type="ECO:0000256" key="1">
    <source>
        <dbReference type="SAM" id="Phobius"/>
    </source>
</evidence>
<dbReference type="InterPro" id="IPR009724">
    <property type="entry name" value="TMEM70"/>
</dbReference>
<proteinExistence type="predicted"/>
<dbReference type="Proteomes" id="UP000070444">
    <property type="component" value="Unassembled WGS sequence"/>
</dbReference>
<protein>
    <submittedName>
        <fullName evidence="2">Uncharacterized protein</fullName>
    </submittedName>
</protein>
<keyword evidence="1" id="KW-0472">Membrane</keyword>
<gene>
    <name evidence="2" type="ORF">CONCODRAFT_80931</name>
</gene>
<keyword evidence="1" id="KW-1133">Transmembrane helix</keyword>
<evidence type="ECO:0000313" key="3">
    <source>
        <dbReference type="Proteomes" id="UP000070444"/>
    </source>
</evidence>
<feature type="transmembrane region" description="Helical" evidence="1">
    <location>
        <begin position="71"/>
        <end position="90"/>
    </location>
</feature>
<evidence type="ECO:0000313" key="2">
    <source>
        <dbReference type="EMBL" id="KXN64666.1"/>
    </source>
</evidence>
<dbReference type="PANTHER" id="PTHR13281:SF0">
    <property type="entry name" value="TRANSMEMBRANE PROTEIN 70, MITOCHONDRIAL"/>
    <property type="match status" value="1"/>
</dbReference>
<dbReference type="AlphaFoldDB" id="A0A137NPK5"/>